<evidence type="ECO:0000313" key="4">
    <source>
        <dbReference type="Proteomes" id="UP000264294"/>
    </source>
</evidence>
<reference evidence="1 3" key="1">
    <citation type="submission" date="2014-04" db="EMBL/GenBank/DDBJ databases">
        <authorList>
            <person name="Bishop-Lilly K.A."/>
            <person name="Broomall S.M."/>
            <person name="Chain P.S."/>
            <person name="Chertkov O."/>
            <person name="Coyne S.R."/>
            <person name="Daligault H.E."/>
            <person name="Davenport K.W."/>
            <person name="Erkkila T."/>
            <person name="Frey K.G."/>
            <person name="Gibbons H.S."/>
            <person name="Gu W."/>
            <person name="Jaissle J."/>
            <person name="Johnson S.L."/>
            <person name="Koroleva G.I."/>
            <person name="Ladner J.T."/>
            <person name="Lo C.-C."/>
            <person name="Minogue T.D."/>
            <person name="Munk C."/>
            <person name="Palacios G.F."/>
            <person name="Redden C.L."/>
            <person name="Rosenzweig C.N."/>
            <person name="Scholz M.B."/>
            <person name="Teshima H."/>
            <person name="Xu Y."/>
        </authorList>
    </citation>
    <scope>NUCLEOTIDE SEQUENCE [LARGE SCALE GENOMIC DNA]</scope>
    <source>
        <strain evidence="1 3">BHP</strain>
    </source>
</reference>
<gene>
    <name evidence="2" type="ORF">D0U04_20870</name>
    <name evidence="1" type="ORF">DJ93_3450</name>
</gene>
<evidence type="ECO:0000313" key="3">
    <source>
        <dbReference type="Proteomes" id="UP000029389"/>
    </source>
</evidence>
<evidence type="ECO:0000313" key="2">
    <source>
        <dbReference type="EMBL" id="RFT64922.1"/>
    </source>
</evidence>
<keyword evidence="1" id="KW-0378">Hydrolase</keyword>
<dbReference type="GO" id="GO:0000287">
    <property type="term" value="F:magnesium ion binding"/>
    <property type="evidence" value="ECO:0007669"/>
    <property type="project" value="InterPro"/>
</dbReference>
<dbReference type="AlphaFoldDB" id="A0A090YWK6"/>
<dbReference type="SUPFAM" id="SSF52980">
    <property type="entry name" value="Restriction endonuclease-like"/>
    <property type="match status" value="1"/>
</dbReference>
<organism evidence="1 3">
    <name type="scientific">Bacillus clarus</name>
    <dbReference type="NCBI Taxonomy" id="2338372"/>
    <lineage>
        <taxon>Bacteria</taxon>
        <taxon>Bacillati</taxon>
        <taxon>Bacillota</taxon>
        <taxon>Bacilli</taxon>
        <taxon>Bacillales</taxon>
        <taxon>Bacillaceae</taxon>
        <taxon>Bacillus</taxon>
        <taxon>Bacillus cereus group</taxon>
    </lineage>
</organism>
<reference evidence="2 4" key="2">
    <citation type="submission" date="2018-08" db="EMBL/GenBank/DDBJ databases">
        <title>Bacillus clarus sp. nov. strain PS00077A.</title>
        <authorList>
            <person name="Mendez Acevedo M."/>
            <person name="Carroll L."/>
            <person name="Mukherjee M."/>
            <person name="Wiedmann M."/>
            <person name="Kovac J."/>
        </authorList>
    </citation>
    <scope>NUCLEOTIDE SEQUENCE [LARGE SCALE GENOMIC DNA]</scope>
    <source>
        <strain evidence="2 4">PS00077A</strain>
    </source>
</reference>
<proteinExistence type="predicted"/>
<dbReference type="GO" id="GO:0009036">
    <property type="term" value="F:type II site-specific deoxyribonuclease activity"/>
    <property type="evidence" value="ECO:0007669"/>
    <property type="project" value="InterPro"/>
</dbReference>
<keyword evidence="1" id="KW-0255">Endonuclease</keyword>
<keyword evidence="4" id="KW-1185">Reference proteome</keyword>
<dbReference type="GO" id="GO:0003677">
    <property type="term" value="F:DNA binding"/>
    <property type="evidence" value="ECO:0007669"/>
    <property type="project" value="InterPro"/>
</dbReference>
<dbReference type="InterPro" id="IPR011335">
    <property type="entry name" value="Restrct_endonuc-II-like"/>
</dbReference>
<dbReference type="InterPro" id="IPR015278">
    <property type="entry name" value="BglII-like"/>
</dbReference>
<name>A0A090YWK6_9BACI</name>
<protein>
    <submittedName>
        <fullName evidence="1">Restriction endonuclease BglII family protein</fullName>
    </submittedName>
</protein>
<dbReference type="PATRIC" id="fig|1405.8.peg.3542"/>
<keyword evidence="1" id="KW-0540">Nuclease</keyword>
<dbReference type="Gene3D" id="3.40.91.20">
    <property type="match status" value="1"/>
</dbReference>
<dbReference type="GO" id="GO:0009307">
    <property type="term" value="P:DNA restriction-modification system"/>
    <property type="evidence" value="ECO:0007669"/>
    <property type="project" value="InterPro"/>
</dbReference>
<dbReference type="Proteomes" id="UP000264294">
    <property type="component" value="Unassembled WGS sequence"/>
</dbReference>
<dbReference type="EMBL" id="QVOD01000031">
    <property type="protein sequence ID" value="RFT64922.1"/>
    <property type="molecule type" value="Genomic_DNA"/>
</dbReference>
<dbReference type="Pfam" id="PF09195">
    <property type="entry name" value="Endonuc-BglII"/>
    <property type="match status" value="1"/>
</dbReference>
<dbReference type="EMBL" id="JMQC01000008">
    <property type="protein sequence ID" value="KFN03294.1"/>
    <property type="molecule type" value="Genomic_DNA"/>
</dbReference>
<accession>A0A090YWK6</accession>
<dbReference type="InterPro" id="IPR011338">
    <property type="entry name" value="BamHI/BglII/BstY"/>
</dbReference>
<evidence type="ECO:0000313" key="1">
    <source>
        <dbReference type="EMBL" id="KFN03294.1"/>
    </source>
</evidence>
<sequence>MDFIVYSHRHGKNNLETDSQFTNTWLEIQQALSNITDEMILELHREKYIESNKSLSKAINQLIKEQLAAFRWSSESYIFKDNRYKNKAWRLDFAKDSISVEVAFNHSGTIAWNLMKPVIASELNHVEKAVQTKIGIIISATNELRDSGGFDSAIGTYEKYIEHLVPLNTQLTVPLVIVGLKRPETFYIETYKNSEGKTRGRIKYYDNAESLI</sequence>
<dbReference type="Proteomes" id="UP000029389">
    <property type="component" value="Unassembled WGS sequence"/>
</dbReference>
<comment type="caution">
    <text evidence="1">The sequence shown here is derived from an EMBL/GenBank/DDBJ whole genome shotgun (WGS) entry which is preliminary data.</text>
</comment>
<dbReference type="RefSeq" id="WP_042982234.1">
    <property type="nucleotide sequence ID" value="NZ_JMQC01000008.1"/>
</dbReference>